<gene>
    <name evidence="1" type="ORF">C6I21_02670</name>
</gene>
<dbReference type="AlphaFoldDB" id="A0A2P6MKR6"/>
<dbReference type="RefSeq" id="WP_105957881.1">
    <property type="nucleotide sequence ID" value="NZ_PVNS01000002.1"/>
</dbReference>
<protein>
    <submittedName>
        <fullName evidence="1">DUF4264 domain-containing protein</fullName>
    </submittedName>
</protein>
<accession>A0A2P6MKR6</accession>
<evidence type="ECO:0000313" key="1">
    <source>
        <dbReference type="EMBL" id="PRO66845.1"/>
    </source>
</evidence>
<sequence length="62" mass="7221">MTHDQVRLLSTVTIEKTPDVYKLVDSLNRTLKEKNLMFGLALDETDKERMVFSIYETLEVDS</sequence>
<dbReference type="InterPro" id="IPR012190">
    <property type="entry name" value="UCP036698"/>
</dbReference>
<comment type="caution">
    <text evidence="1">The sequence shown here is derived from an EMBL/GenBank/DDBJ whole genome shotgun (WGS) entry which is preliminary data.</text>
</comment>
<organism evidence="1 2">
    <name type="scientific">Alkalicoccus urumqiensis</name>
    <name type="common">Bacillus urumqiensis</name>
    <dbReference type="NCBI Taxonomy" id="1548213"/>
    <lineage>
        <taxon>Bacteria</taxon>
        <taxon>Bacillati</taxon>
        <taxon>Bacillota</taxon>
        <taxon>Bacilli</taxon>
        <taxon>Bacillales</taxon>
        <taxon>Bacillaceae</taxon>
        <taxon>Alkalicoccus</taxon>
    </lineage>
</organism>
<evidence type="ECO:0000313" key="2">
    <source>
        <dbReference type="Proteomes" id="UP000243650"/>
    </source>
</evidence>
<dbReference type="EMBL" id="PVNS01000002">
    <property type="protein sequence ID" value="PRO66845.1"/>
    <property type="molecule type" value="Genomic_DNA"/>
</dbReference>
<dbReference type="OrthoDB" id="2382360at2"/>
<name>A0A2P6MKR6_ALKUR</name>
<dbReference type="Pfam" id="PF14084">
    <property type="entry name" value="DUF4264"/>
    <property type="match status" value="1"/>
</dbReference>
<proteinExistence type="predicted"/>
<reference evidence="1 2" key="1">
    <citation type="submission" date="2018-03" db="EMBL/GenBank/DDBJ databases">
        <title>Bacillus urumqiensis sp. nov., a moderately haloalkaliphilic bacterium isolated from a salt lake.</title>
        <authorList>
            <person name="Zhao B."/>
            <person name="Liao Z."/>
        </authorList>
    </citation>
    <scope>NUCLEOTIDE SEQUENCE [LARGE SCALE GENOMIC DNA]</scope>
    <source>
        <strain evidence="1 2">BZ-SZ-XJ18</strain>
    </source>
</reference>
<dbReference type="Proteomes" id="UP000243650">
    <property type="component" value="Unassembled WGS sequence"/>
</dbReference>
<keyword evidence="2" id="KW-1185">Reference proteome</keyword>
<dbReference type="PIRSF" id="PIRSF036698">
    <property type="entry name" value="UCP036698"/>
    <property type="match status" value="1"/>
</dbReference>